<evidence type="ECO:0000256" key="2">
    <source>
        <dbReference type="ARBA" id="ARBA00004496"/>
    </source>
</evidence>
<proteinExistence type="inferred from homology"/>
<keyword evidence="17 18" id="KW-0132">Cell division</keyword>
<evidence type="ECO:0000256" key="17">
    <source>
        <dbReference type="HAMAP-Rule" id="MF_00639"/>
    </source>
</evidence>
<dbReference type="GO" id="GO:0005524">
    <property type="term" value="F:ATP binding"/>
    <property type="evidence" value="ECO:0007669"/>
    <property type="project" value="UniProtKB-UniRule"/>
</dbReference>
<evidence type="ECO:0000256" key="5">
    <source>
        <dbReference type="ARBA" id="ARBA00012212"/>
    </source>
</evidence>
<organism evidence="21 22">
    <name type="scientific">Citroniella saccharovorans</name>
    <dbReference type="NCBI Taxonomy" id="2053367"/>
    <lineage>
        <taxon>Bacteria</taxon>
        <taxon>Bacillati</taxon>
        <taxon>Bacillota</taxon>
        <taxon>Tissierellia</taxon>
        <taxon>Tissierellales</taxon>
        <taxon>Peptoniphilaceae</taxon>
        <taxon>Citroniella</taxon>
    </lineage>
</organism>
<dbReference type="Gene3D" id="3.90.190.20">
    <property type="entry name" value="Mur ligase, C-terminal domain"/>
    <property type="match status" value="1"/>
</dbReference>
<evidence type="ECO:0000256" key="13">
    <source>
        <dbReference type="ARBA" id="ARBA00023316"/>
    </source>
</evidence>
<dbReference type="InterPro" id="IPR005762">
    <property type="entry name" value="MurD"/>
</dbReference>
<evidence type="ECO:0000256" key="8">
    <source>
        <dbReference type="ARBA" id="ARBA00022598"/>
    </source>
</evidence>
<dbReference type="GO" id="GO:0009252">
    <property type="term" value="P:peptidoglycan biosynthetic process"/>
    <property type="evidence" value="ECO:0007669"/>
    <property type="project" value="UniProtKB-UniRule"/>
</dbReference>
<dbReference type="Proteomes" id="UP001357733">
    <property type="component" value="Unassembled WGS sequence"/>
</dbReference>
<dbReference type="GO" id="GO:0051301">
    <property type="term" value="P:cell division"/>
    <property type="evidence" value="ECO:0007669"/>
    <property type="project" value="UniProtKB-KW"/>
</dbReference>
<keyword evidence="9 17" id="KW-0547">Nucleotide-binding</keyword>
<gene>
    <name evidence="17 21" type="primary">murD</name>
    <name evidence="21" type="ORF">VLK81_07470</name>
</gene>
<feature type="domain" description="Mur ligase C-terminal" evidence="19">
    <location>
        <begin position="299"/>
        <end position="413"/>
    </location>
</feature>
<feature type="binding site" evidence="17">
    <location>
        <begin position="105"/>
        <end position="111"/>
    </location>
    <ligand>
        <name>ATP</name>
        <dbReference type="ChEBI" id="CHEBI:30616"/>
    </ligand>
</feature>
<dbReference type="Gene3D" id="3.40.50.720">
    <property type="entry name" value="NAD(P)-binding Rossmann-like Domain"/>
    <property type="match status" value="1"/>
</dbReference>
<evidence type="ECO:0000256" key="7">
    <source>
        <dbReference type="ARBA" id="ARBA00022490"/>
    </source>
</evidence>
<evidence type="ECO:0000256" key="15">
    <source>
        <dbReference type="ARBA" id="ARBA00032324"/>
    </source>
</evidence>
<dbReference type="Gene3D" id="3.40.1190.10">
    <property type="entry name" value="Mur-like, catalytic domain"/>
    <property type="match status" value="1"/>
</dbReference>
<keyword evidence="11 17" id="KW-0133">Cell shape</keyword>
<dbReference type="PANTHER" id="PTHR43692">
    <property type="entry name" value="UDP-N-ACETYLMURAMOYLALANINE--D-GLUTAMATE LIGASE"/>
    <property type="match status" value="1"/>
</dbReference>
<sequence>MEEKVLILGYGITGKASASSLLELGKKVYIYDEKLEEEEILANNKNLKVLKELDNLEDFSYCIKSPGIKPSNPIVKKIKEKVEIISDLELAYRLYPKRKIISITGTNGKTTTSTLVNEILLNAGYKSHLVGNIGIGMLPYFISGSDSDIYVIESSSFQLEDTSKFKPNIASIINITPDHNDWHGSFEAYRDAKLKVTKNQTEEDFLIINDDDKILHEVQTKANLVRTSKGRKLSKGIFVSGENIVKDSEDNVIMKTCEIKLLGKHNLENVLIAIAIADSLSVPFECIRNTVKTFKGVEHRIEFVREVQGVKFYNDSKGTNVDATINAIKAFDSDIYLILGGYDKFVSFEDLFNAFESRVKMIAVFGQTKEKILDQAKKSGFTNIISVSDLEEAVDVLFDKAKDGSNILLSPACASWDMYPNYETRGRHFKEIVNNL</sequence>
<comment type="function">
    <text evidence="1 17 18">Cell wall formation. Catalyzes the addition of glutamate to the nucleotide precursor UDP-N-acetylmuramoyl-L-alanine (UMA).</text>
</comment>
<comment type="pathway">
    <text evidence="3 17 18">Cell wall biogenesis; peptidoglycan biosynthesis.</text>
</comment>
<dbReference type="SUPFAM" id="SSF51984">
    <property type="entry name" value="MurCD N-terminal domain"/>
    <property type="match status" value="1"/>
</dbReference>
<keyword evidence="8 17" id="KW-0436">Ligase</keyword>
<dbReference type="InterPro" id="IPR036615">
    <property type="entry name" value="Mur_ligase_C_dom_sf"/>
</dbReference>
<dbReference type="RefSeq" id="WP_324620001.1">
    <property type="nucleotide sequence ID" value="NZ_JAYKOT010000003.1"/>
</dbReference>
<keyword evidence="22" id="KW-1185">Reference proteome</keyword>
<dbReference type="NCBIfam" id="TIGR01087">
    <property type="entry name" value="murD"/>
    <property type="match status" value="1"/>
</dbReference>
<evidence type="ECO:0000256" key="4">
    <source>
        <dbReference type="ARBA" id="ARBA00010416"/>
    </source>
</evidence>
<protein>
    <recommendedName>
        <fullName evidence="6 17">UDP-N-acetylmuramoylalanine--D-glutamate ligase</fullName>
        <ecNumber evidence="5 17">6.3.2.9</ecNumber>
    </recommendedName>
    <alternativeName>
        <fullName evidence="15 17">D-glutamic acid-adding enzyme</fullName>
    </alternativeName>
    <alternativeName>
        <fullName evidence="14 17">UDP-N-acetylmuramoyl-L-alanyl-D-glutamate synthetase</fullName>
    </alternativeName>
</protein>
<dbReference type="PANTHER" id="PTHR43692:SF1">
    <property type="entry name" value="UDP-N-ACETYLMURAMOYLALANINE--D-GLUTAMATE LIGASE"/>
    <property type="match status" value="1"/>
</dbReference>
<evidence type="ECO:0000256" key="18">
    <source>
        <dbReference type="RuleBase" id="RU003664"/>
    </source>
</evidence>
<comment type="subcellular location">
    <subcellularLocation>
        <location evidence="2 17 18">Cytoplasm</location>
    </subcellularLocation>
</comment>
<evidence type="ECO:0000256" key="12">
    <source>
        <dbReference type="ARBA" id="ARBA00022984"/>
    </source>
</evidence>
<evidence type="ECO:0000256" key="14">
    <source>
        <dbReference type="ARBA" id="ARBA00030398"/>
    </source>
</evidence>
<keyword evidence="13 17" id="KW-0961">Cell wall biogenesis/degradation</keyword>
<dbReference type="InterPro" id="IPR004101">
    <property type="entry name" value="Mur_ligase_C"/>
</dbReference>
<evidence type="ECO:0000259" key="20">
    <source>
        <dbReference type="Pfam" id="PF08245"/>
    </source>
</evidence>
<dbReference type="SUPFAM" id="SSF53244">
    <property type="entry name" value="MurD-like peptide ligases, peptide-binding domain"/>
    <property type="match status" value="1"/>
</dbReference>
<evidence type="ECO:0000256" key="16">
    <source>
        <dbReference type="ARBA" id="ARBA00047632"/>
    </source>
</evidence>
<keyword evidence="7 17" id="KW-0963">Cytoplasm</keyword>
<comment type="catalytic activity">
    <reaction evidence="16 17 18">
        <text>UDP-N-acetyl-alpha-D-muramoyl-L-alanine + D-glutamate + ATP = UDP-N-acetyl-alpha-D-muramoyl-L-alanyl-D-glutamate + ADP + phosphate + H(+)</text>
        <dbReference type="Rhea" id="RHEA:16429"/>
        <dbReference type="ChEBI" id="CHEBI:15378"/>
        <dbReference type="ChEBI" id="CHEBI:29986"/>
        <dbReference type="ChEBI" id="CHEBI:30616"/>
        <dbReference type="ChEBI" id="CHEBI:43474"/>
        <dbReference type="ChEBI" id="CHEBI:83898"/>
        <dbReference type="ChEBI" id="CHEBI:83900"/>
        <dbReference type="ChEBI" id="CHEBI:456216"/>
        <dbReference type="EC" id="6.3.2.9"/>
    </reaction>
</comment>
<dbReference type="InterPro" id="IPR036565">
    <property type="entry name" value="Mur-like_cat_sf"/>
</dbReference>
<dbReference type="GO" id="GO:0008764">
    <property type="term" value="F:UDP-N-acetylmuramoylalanine-D-glutamate ligase activity"/>
    <property type="evidence" value="ECO:0007669"/>
    <property type="project" value="UniProtKB-UniRule"/>
</dbReference>
<dbReference type="GO" id="GO:0008360">
    <property type="term" value="P:regulation of cell shape"/>
    <property type="evidence" value="ECO:0007669"/>
    <property type="project" value="UniProtKB-KW"/>
</dbReference>
<dbReference type="GO" id="GO:0005737">
    <property type="term" value="C:cytoplasm"/>
    <property type="evidence" value="ECO:0007669"/>
    <property type="project" value="UniProtKB-SubCell"/>
</dbReference>
<dbReference type="Pfam" id="PF08245">
    <property type="entry name" value="Mur_ligase_M"/>
    <property type="match status" value="1"/>
</dbReference>
<reference evidence="21 22" key="1">
    <citation type="submission" date="2024-01" db="EMBL/GenBank/DDBJ databases">
        <title>Complete genome sequence of Citroniella saccharovorans strain M6.X9, isolated from human fecal sample.</title>
        <authorList>
            <person name="Cheng G."/>
            <person name="Westerholm M."/>
            <person name="Schnurer A."/>
        </authorList>
    </citation>
    <scope>NUCLEOTIDE SEQUENCE [LARGE SCALE GENOMIC DNA]</scope>
    <source>
        <strain evidence="21 22">DSM 29873</strain>
    </source>
</reference>
<dbReference type="EC" id="6.3.2.9" evidence="5 17"/>
<comment type="similarity">
    <text evidence="4 17">Belongs to the MurCDEF family.</text>
</comment>
<evidence type="ECO:0000256" key="10">
    <source>
        <dbReference type="ARBA" id="ARBA00022840"/>
    </source>
</evidence>
<evidence type="ECO:0000313" key="22">
    <source>
        <dbReference type="Proteomes" id="UP001357733"/>
    </source>
</evidence>
<evidence type="ECO:0000256" key="6">
    <source>
        <dbReference type="ARBA" id="ARBA00015655"/>
    </source>
</evidence>
<dbReference type="AlphaFoldDB" id="A0AAW9MZN3"/>
<name>A0AAW9MZN3_9FIRM</name>
<comment type="caution">
    <text evidence="21">The sequence shown here is derived from an EMBL/GenBank/DDBJ whole genome shotgun (WGS) entry which is preliminary data.</text>
</comment>
<dbReference type="HAMAP" id="MF_00639">
    <property type="entry name" value="MurD"/>
    <property type="match status" value="1"/>
</dbReference>
<keyword evidence="12 17" id="KW-0573">Peptidoglycan synthesis</keyword>
<dbReference type="SUPFAM" id="SSF53623">
    <property type="entry name" value="MurD-like peptide ligases, catalytic domain"/>
    <property type="match status" value="1"/>
</dbReference>
<dbReference type="EMBL" id="JAYKOT010000003">
    <property type="protein sequence ID" value="MEB3429845.1"/>
    <property type="molecule type" value="Genomic_DNA"/>
</dbReference>
<keyword evidence="17 18" id="KW-0131">Cell cycle</keyword>
<evidence type="ECO:0000256" key="3">
    <source>
        <dbReference type="ARBA" id="ARBA00004752"/>
    </source>
</evidence>
<evidence type="ECO:0000256" key="1">
    <source>
        <dbReference type="ARBA" id="ARBA00002734"/>
    </source>
</evidence>
<dbReference type="GO" id="GO:0071555">
    <property type="term" value="P:cell wall organization"/>
    <property type="evidence" value="ECO:0007669"/>
    <property type="project" value="UniProtKB-KW"/>
</dbReference>
<keyword evidence="10 17" id="KW-0067">ATP-binding</keyword>
<evidence type="ECO:0000256" key="9">
    <source>
        <dbReference type="ARBA" id="ARBA00022741"/>
    </source>
</evidence>
<evidence type="ECO:0000259" key="19">
    <source>
        <dbReference type="Pfam" id="PF02875"/>
    </source>
</evidence>
<accession>A0AAW9MZN3</accession>
<dbReference type="Pfam" id="PF02875">
    <property type="entry name" value="Mur_ligase_C"/>
    <property type="match status" value="1"/>
</dbReference>
<evidence type="ECO:0000313" key="21">
    <source>
        <dbReference type="EMBL" id="MEB3429845.1"/>
    </source>
</evidence>
<feature type="domain" description="Mur ligase central" evidence="20">
    <location>
        <begin position="103"/>
        <end position="277"/>
    </location>
</feature>
<dbReference type="InterPro" id="IPR013221">
    <property type="entry name" value="Mur_ligase_cen"/>
</dbReference>
<evidence type="ECO:0000256" key="11">
    <source>
        <dbReference type="ARBA" id="ARBA00022960"/>
    </source>
</evidence>